<name>A0A3S2TNE3_9BURK</name>
<dbReference type="SUPFAM" id="SSF47413">
    <property type="entry name" value="lambda repressor-like DNA-binding domains"/>
    <property type="match status" value="1"/>
</dbReference>
<dbReference type="PANTHER" id="PTHR35010:SF4">
    <property type="entry name" value="BLL5781 PROTEIN"/>
    <property type="match status" value="1"/>
</dbReference>
<evidence type="ECO:0000313" key="3">
    <source>
        <dbReference type="Proteomes" id="UP000288178"/>
    </source>
</evidence>
<proteinExistence type="predicted"/>
<keyword evidence="3" id="KW-1185">Reference proteome</keyword>
<dbReference type="InterPro" id="IPR010982">
    <property type="entry name" value="Lambda_DNA-bd_dom_sf"/>
</dbReference>
<dbReference type="InterPro" id="IPR041413">
    <property type="entry name" value="MLTR_LBD"/>
</dbReference>
<dbReference type="OrthoDB" id="2959414at2"/>
<organism evidence="2 3">
    <name type="scientific">Rubrivivax albus</name>
    <dbReference type="NCBI Taxonomy" id="2499835"/>
    <lineage>
        <taxon>Bacteria</taxon>
        <taxon>Pseudomonadati</taxon>
        <taxon>Pseudomonadota</taxon>
        <taxon>Betaproteobacteria</taxon>
        <taxon>Burkholderiales</taxon>
        <taxon>Sphaerotilaceae</taxon>
        <taxon>Rubrivivax</taxon>
    </lineage>
</organism>
<dbReference type="CDD" id="cd00093">
    <property type="entry name" value="HTH_XRE"/>
    <property type="match status" value="1"/>
</dbReference>
<dbReference type="Gene3D" id="3.30.450.180">
    <property type="match status" value="1"/>
</dbReference>
<protein>
    <submittedName>
        <fullName evidence="2">XRE family transcriptional regulator</fullName>
    </submittedName>
</protein>
<evidence type="ECO:0000259" key="1">
    <source>
        <dbReference type="PROSITE" id="PS50943"/>
    </source>
</evidence>
<dbReference type="PANTHER" id="PTHR35010">
    <property type="entry name" value="BLL4672 PROTEIN-RELATED"/>
    <property type="match status" value="1"/>
</dbReference>
<dbReference type="Proteomes" id="UP000288178">
    <property type="component" value="Unassembled WGS sequence"/>
</dbReference>
<sequence>MDVAVAGFGMLLRHWRRQRALTQEALALDAGVSTRHLSWLETGRAMPSRAMLLRLAERLDVPLRERNHWLRAAGMAALYPEHALSAPALDTVRAALQHLLDAHDPWPALAVDRHWNLVAANAAVGRLLARLLPGRALPQPLNVLRLSLSPEGLGPFVQGLAAWRTHVLVRLQRQIDATGDGTLVRLRAELQALSVPADDAPPIGPDAVVIPLSLRTPDGPLDFVSTVTVFGAPHDVTTAELAVETLLPADAASAALLRRWQAEDAPTPVSP</sequence>
<reference evidence="2 3" key="1">
    <citation type="submission" date="2019-01" db="EMBL/GenBank/DDBJ databases">
        <authorList>
            <person name="Chen W.-M."/>
        </authorList>
    </citation>
    <scope>NUCLEOTIDE SEQUENCE [LARGE SCALE GENOMIC DNA]</scope>
    <source>
        <strain evidence="2 3">ICH-3</strain>
    </source>
</reference>
<dbReference type="RefSeq" id="WP_128198063.1">
    <property type="nucleotide sequence ID" value="NZ_SACT01000002.1"/>
</dbReference>
<dbReference type="SMART" id="SM00530">
    <property type="entry name" value="HTH_XRE"/>
    <property type="match status" value="1"/>
</dbReference>
<dbReference type="Pfam" id="PF13560">
    <property type="entry name" value="HTH_31"/>
    <property type="match status" value="1"/>
</dbReference>
<dbReference type="Pfam" id="PF17765">
    <property type="entry name" value="MLTR_LBD"/>
    <property type="match status" value="1"/>
</dbReference>
<gene>
    <name evidence="2" type="ORF">ENE75_09745</name>
</gene>
<comment type="caution">
    <text evidence="2">The sequence shown here is derived from an EMBL/GenBank/DDBJ whole genome shotgun (WGS) entry which is preliminary data.</text>
</comment>
<dbReference type="PROSITE" id="PS50943">
    <property type="entry name" value="HTH_CROC1"/>
    <property type="match status" value="1"/>
</dbReference>
<accession>A0A3S2TNE3</accession>
<dbReference type="EMBL" id="SACT01000002">
    <property type="protein sequence ID" value="RVT52691.1"/>
    <property type="molecule type" value="Genomic_DNA"/>
</dbReference>
<dbReference type="GO" id="GO:0003677">
    <property type="term" value="F:DNA binding"/>
    <property type="evidence" value="ECO:0007669"/>
    <property type="project" value="InterPro"/>
</dbReference>
<dbReference type="AlphaFoldDB" id="A0A3S2TNE3"/>
<feature type="domain" description="HTH cro/C1-type" evidence="1">
    <location>
        <begin position="12"/>
        <end position="66"/>
    </location>
</feature>
<dbReference type="InterPro" id="IPR001387">
    <property type="entry name" value="Cro/C1-type_HTH"/>
</dbReference>
<evidence type="ECO:0000313" key="2">
    <source>
        <dbReference type="EMBL" id="RVT52691.1"/>
    </source>
</evidence>
<dbReference type="Gene3D" id="1.10.260.40">
    <property type="entry name" value="lambda repressor-like DNA-binding domains"/>
    <property type="match status" value="1"/>
</dbReference>